<dbReference type="Gene3D" id="1.10.260.40">
    <property type="entry name" value="lambda repressor-like DNA-binding domains"/>
    <property type="match status" value="1"/>
</dbReference>
<dbReference type="AlphaFoldDB" id="A0A4R4YTJ6"/>
<name>A0A4R4YTJ6_9ACTN</name>
<evidence type="ECO:0000313" key="3">
    <source>
        <dbReference type="Proteomes" id="UP000295124"/>
    </source>
</evidence>
<feature type="domain" description="HTH cro/C1-type" evidence="1">
    <location>
        <begin position="46"/>
        <end position="88"/>
    </location>
</feature>
<dbReference type="GO" id="GO:0003677">
    <property type="term" value="F:DNA binding"/>
    <property type="evidence" value="ECO:0007669"/>
    <property type="project" value="InterPro"/>
</dbReference>
<evidence type="ECO:0000259" key="1">
    <source>
        <dbReference type="PROSITE" id="PS50943"/>
    </source>
</evidence>
<dbReference type="RefSeq" id="WP_132174871.1">
    <property type="nucleotide sequence ID" value="NZ_SMKX01000144.1"/>
</dbReference>
<comment type="caution">
    <text evidence="2">The sequence shown here is derived from an EMBL/GenBank/DDBJ whole genome shotgun (WGS) entry which is preliminary data.</text>
</comment>
<sequence length="156" mass="16693">MATLAERLNAWFADAAITDAVGRKRELSTSEVAQAISDDPSHDVTISRSYLTALRNGSQTNPTVNMLSAIVKFFQAQTMTLPVSVSALTGEEPGPAGEANGEWAEALADRQVQAIAMRAGKLTPALREQVLSIIDALDSQRAFEVIHPTKPATTDE</sequence>
<dbReference type="Proteomes" id="UP000295124">
    <property type="component" value="Unassembled WGS sequence"/>
</dbReference>
<dbReference type="PROSITE" id="PS50943">
    <property type="entry name" value="HTH_CROC1"/>
    <property type="match status" value="1"/>
</dbReference>
<proteinExistence type="predicted"/>
<accession>A0A4R4YTJ6</accession>
<dbReference type="InterPro" id="IPR010982">
    <property type="entry name" value="Lambda_DNA-bd_dom_sf"/>
</dbReference>
<keyword evidence="3" id="KW-1185">Reference proteome</keyword>
<gene>
    <name evidence="2" type="ORF">E1263_33760</name>
</gene>
<dbReference type="EMBL" id="SMKX01000144">
    <property type="protein sequence ID" value="TDD48040.1"/>
    <property type="molecule type" value="Genomic_DNA"/>
</dbReference>
<protein>
    <recommendedName>
        <fullName evidence="1">HTH cro/C1-type domain-containing protein</fullName>
    </recommendedName>
</protein>
<organism evidence="2 3">
    <name type="scientific">Kribbella antibiotica</name>
    <dbReference type="NCBI Taxonomy" id="190195"/>
    <lineage>
        <taxon>Bacteria</taxon>
        <taxon>Bacillati</taxon>
        <taxon>Actinomycetota</taxon>
        <taxon>Actinomycetes</taxon>
        <taxon>Propionibacteriales</taxon>
        <taxon>Kribbellaceae</taxon>
        <taxon>Kribbella</taxon>
    </lineage>
</organism>
<dbReference type="InterPro" id="IPR001387">
    <property type="entry name" value="Cro/C1-type_HTH"/>
</dbReference>
<reference evidence="2 3" key="1">
    <citation type="submission" date="2019-03" db="EMBL/GenBank/DDBJ databases">
        <title>Draft genome sequences of novel Actinobacteria.</title>
        <authorList>
            <person name="Sahin N."/>
            <person name="Ay H."/>
            <person name="Saygin H."/>
        </authorList>
    </citation>
    <scope>NUCLEOTIDE SEQUENCE [LARGE SCALE GENOMIC DNA]</scope>
    <source>
        <strain evidence="2 3">JCM 13523</strain>
    </source>
</reference>
<evidence type="ECO:0000313" key="2">
    <source>
        <dbReference type="EMBL" id="TDD48040.1"/>
    </source>
</evidence>
<dbReference type="OrthoDB" id="3689109at2"/>